<dbReference type="Proteomes" id="UP000192596">
    <property type="component" value="Unassembled WGS sequence"/>
</dbReference>
<organism evidence="2 3">
    <name type="scientific">Cryoendolithus antarcticus</name>
    <dbReference type="NCBI Taxonomy" id="1507870"/>
    <lineage>
        <taxon>Eukaryota</taxon>
        <taxon>Fungi</taxon>
        <taxon>Dikarya</taxon>
        <taxon>Ascomycota</taxon>
        <taxon>Pezizomycotina</taxon>
        <taxon>Dothideomycetes</taxon>
        <taxon>Dothideomycetidae</taxon>
        <taxon>Cladosporiales</taxon>
        <taxon>Cladosporiaceae</taxon>
        <taxon>Cryoendolithus</taxon>
    </lineage>
</organism>
<evidence type="ECO:0000256" key="1">
    <source>
        <dbReference type="SAM" id="MobiDB-lite"/>
    </source>
</evidence>
<name>A0A1V8T2A0_9PEZI</name>
<keyword evidence="3" id="KW-1185">Reference proteome</keyword>
<feature type="compositionally biased region" description="Basic and acidic residues" evidence="1">
    <location>
        <begin position="47"/>
        <end position="59"/>
    </location>
</feature>
<sequence length="258" mass="29478">MKAQAQQVSQVTEASDSDSDDNDEEESLPESRRFASDRREPRSKRAKNGDEPPRQDGGHRGWRSASKKIFARNAEDRLETRRDRAKRRPKASKKTKIPLTTCWVRDSLSASPSRGEKAPTPALREASPSLSVAASRIDAGLTLLDPDPATVRNVRNVLKRLQNITEYLGLWTYQCEILAEQAEEEREQAESLYLLMVQARKNWHAVSSERMEKLELMLYLSPEEVMLCKDWRELLAPVLLFQEIDVDGQEQEAEELDD</sequence>
<accession>A0A1V8T2A0</accession>
<comment type="caution">
    <text evidence="2">The sequence shown here is derived from an EMBL/GenBank/DDBJ whole genome shotgun (WGS) entry which is preliminary data.</text>
</comment>
<dbReference type="InParanoid" id="A0A1V8T2A0"/>
<dbReference type="AlphaFoldDB" id="A0A1V8T2A0"/>
<feature type="compositionally biased region" description="Basic residues" evidence="1">
    <location>
        <begin position="83"/>
        <end position="96"/>
    </location>
</feature>
<feature type="region of interest" description="Disordered" evidence="1">
    <location>
        <begin position="1"/>
        <end position="96"/>
    </location>
</feature>
<gene>
    <name evidence="2" type="ORF">B0A48_09325</name>
</gene>
<feature type="compositionally biased region" description="Polar residues" evidence="1">
    <location>
        <begin position="1"/>
        <end position="12"/>
    </location>
</feature>
<evidence type="ECO:0000313" key="2">
    <source>
        <dbReference type="EMBL" id="OQO05555.1"/>
    </source>
</evidence>
<evidence type="ECO:0000313" key="3">
    <source>
        <dbReference type="Proteomes" id="UP000192596"/>
    </source>
</evidence>
<reference evidence="3" key="1">
    <citation type="submission" date="2017-03" db="EMBL/GenBank/DDBJ databases">
        <title>Genomes of endolithic fungi from Antarctica.</title>
        <authorList>
            <person name="Coleine C."/>
            <person name="Masonjones S."/>
            <person name="Stajich J.E."/>
        </authorList>
    </citation>
    <scope>NUCLEOTIDE SEQUENCE [LARGE SCALE GENOMIC DNA]</scope>
    <source>
        <strain evidence="3">CCFEE 5527</strain>
    </source>
</reference>
<feature type="compositionally biased region" description="Basic residues" evidence="1">
    <location>
        <begin position="60"/>
        <end position="70"/>
    </location>
</feature>
<feature type="region of interest" description="Disordered" evidence="1">
    <location>
        <begin position="108"/>
        <end position="127"/>
    </location>
</feature>
<proteinExistence type="predicted"/>
<protein>
    <submittedName>
        <fullName evidence="2">Uncharacterized protein</fullName>
    </submittedName>
</protein>
<dbReference type="EMBL" id="NAJO01000019">
    <property type="protein sequence ID" value="OQO05555.1"/>
    <property type="molecule type" value="Genomic_DNA"/>
</dbReference>
<feature type="compositionally biased region" description="Basic and acidic residues" evidence="1">
    <location>
        <begin position="73"/>
        <end position="82"/>
    </location>
</feature>
<feature type="compositionally biased region" description="Acidic residues" evidence="1">
    <location>
        <begin position="15"/>
        <end position="28"/>
    </location>
</feature>
<feature type="compositionally biased region" description="Basic and acidic residues" evidence="1">
    <location>
        <begin position="29"/>
        <end position="40"/>
    </location>
</feature>